<dbReference type="EMBL" id="PQXH01000304">
    <property type="protein sequence ID" value="TGO07237.1"/>
    <property type="molecule type" value="Genomic_DNA"/>
</dbReference>
<name>A0A4Z1ECX9_9HELO</name>
<dbReference type="Pfam" id="PF14310">
    <property type="entry name" value="Fn3-like"/>
    <property type="match status" value="1"/>
</dbReference>
<feature type="domain" description="Fibronectin type III-like" evidence="11">
    <location>
        <begin position="505"/>
        <end position="571"/>
    </location>
</feature>
<evidence type="ECO:0000259" key="11">
    <source>
        <dbReference type="SMART" id="SM01217"/>
    </source>
</evidence>
<comment type="caution">
    <text evidence="12">The sequence shown here is derived from an EMBL/GenBank/DDBJ whole genome shotgun (WGS) entry which is preliminary data.</text>
</comment>
<comment type="similarity">
    <text evidence="3">Belongs to the glycosyl hydrolase 3 family.</text>
</comment>
<dbReference type="InterPro" id="IPR013783">
    <property type="entry name" value="Ig-like_fold"/>
</dbReference>
<dbReference type="EC" id="3.2.1.21" evidence="4"/>
<keyword evidence="13" id="KW-1185">Reference proteome</keyword>
<dbReference type="GO" id="GO:0030245">
    <property type="term" value="P:cellulose catabolic process"/>
    <property type="evidence" value="ECO:0007669"/>
    <property type="project" value="UniProtKB-KW"/>
</dbReference>
<evidence type="ECO:0000256" key="2">
    <source>
        <dbReference type="ARBA" id="ARBA00004613"/>
    </source>
</evidence>
<keyword evidence="8" id="KW-0136">Cellulose degradation</keyword>
<proteinExistence type="inferred from homology"/>
<evidence type="ECO:0000256" key="3">
    <source>
        <dbReference type="ARBA" id="ARBA00005336"/>
    </source>
</evidence>
<dbReference type="SMART" id="SM01217">
    <property type="entry name" value="Fn3_like"/>
    <property type="match status" value="1"/>
</dbReference>
<organism evidence="12 13">
    <name type="scientific">Botrytis tulipae</name>
    <dbReference type="NCBI Taxonomy" id="87230"/>
    <lineage>
        <taxon>Eukaryota</taxon>
        <taxon>Fungi</taxon>
        <taxon>Dikarya</taxon>
        <taxon>Ascomycota</taxon>
        <taxon>Pezizomycotina</taxon>
        <taxon>Leotiomycetes</taxon>
        <taxon>Helotiales</taxon>
        <taxon>Sclerotiniaceae</taxon>
        <taxon>Botrytis</taxon>
    </lineage>
</organism>
<dbReference type="Proteomes" id="UP000297777">
    <property type="component" value="Unassembled WGS sequence"/>
</dbReference>
<dbReference type="InterPro" id="IPR026891">
    <property type="entry name" value="Fn3-like"/>
</dbReference>
<accession>A0A4Z1ECX9</accession>
<dbReference type="OrthoDB" id="416222at2759"/>
<evidence type="ECO:0000256" key="10">
    <source>
        <dbReference type="ARBA" id="ARBA00023295"/>
    </source>
</evidence>
<reference evidence="12 13" key="1">
    <citation type="submission" date="2017-12" db="EMBL/GenBank/DDBJ databases">
        <title>Comparative genomics of Botrytis spp.</title>
        <authorList>
            <person name="Valero-Jimenez C.A."/>
            <person name="Tapia P."/>
            <person name="Veloso J."/>
            <person name="Silva-Moreno E."/>
            <person name="Staats M."/>
            <person name="Valdes J.H."/>
            <person name="Van Kan J.A.L."/>
        </authorList>
    </citation>
    <scope>NUCLEOTIDE SEQUENCE [LARGE SCALE GENOMIC DNA]</scope>
    <source>
        <strain evidence="12 13">Bt9001</strain>
    </source>
</reference>
<keyword evidence="6" id="KW-0732">Signal</keyword>
<dbReference type="PANTHER" id="PTHR42715">
    <property type="entry name" value="BETA-GLUCOSIDASE"/>
    <property type="match status" value="1"/>
</dbReference>
<evidence type="ECO:0000256" key="1">
    <source>
        <dbReference type="ARBA" id="ARBA00000448"/>
    </source>
</evidence>
<keyword evidence="9" id="KW-0119">Carbohydrate metabolism</keyword>
<keyword evidence="5" id="KW-0964">Secreted</keyword>
<comment type="subcellular location">
    <subcellularLocation>
        <location evidence="2">Secreted</location>
    </subcellularLocation>
</comment>
<dbReference type="PANTHER" id="PTHR42715:SF5">
    <property type="entry name" value="BETA-GLUCOSIDASE M-RELATED"/>
    <property type="match status" value="1"/>
</dbReference>
<dbReference type="Pfam" id="PF01915">
    <property type="entry name" value="Glyco_hydro_3_C"/>
    <property type="match status" value="1"/>
</dbReference>
<dbReference type="SUPFAM" id="SSF52279">
    <property type="entry name" value="Beta-D-glucan exohydrolase, C-terminal domain"/>
    <property type="match status" value="1"/>
</dbReference>
<evidence type="ECO:0000256" key="9">
    <source>
        <dbReference type="ARBA" id="ARBA00023277"/>
    </source>
</evidence>
<evidence type="ECO:0000256" key="4">
    <source>
        <dbReference type="ARBA" id="ARBA00012744"/>
    </source>
</evidence>
<evidence type="ECO:0000313" key="12">
    <source>
        <dbReference type="EMBL" id="TGO07237.1"/>
    </source>
</evidence>
<dbReference type="InterPro" id="IPR002772">
    <property type="entry name" value="Glyco_hydro_3_C"/>
</dbReference>
<evidence type="ECO:0000313" key="13">
    <source>
        <dbReference type="Proteomes" id="UP000297777"/>
    </source>
</evidence>
<dbReference type="Gene3D" id="3.40.50.1700">
    <property type="entry name" value="Glycoside hydrolase family 3 C-terminal domain"/>
    <property type="match status" value="1"/>
</dbReference>
<gene>
    <name evidence="12" type="ORF">BTUL_0306g00100</name>
</gene>
<keyword evidence="7" id="KW-0378">Hydrolase</keyword>
<evidence type="ECO:0000256" key="8">
    <source>
        <dbReference type="ARBA" id="ARBA00023001"/>
    </source>
</evidence>
<dbReference type="InterPro" id="IPR036881">
    <property type="entry name" value="Glyco_hydro_3_C_sf"/>
</dbReference>
<evidence type="ECO:0000256" key="6">
    <source>
        <dbReference type="ARBA" id="ARBA00022729"/>
    </source>
</evidence>
<keyword evidence="10" id="KW-0326">Glycosidase</keyword>
<dbReference type="InterPro" id="IPR050288">
    <property type="entry name" value="Cellulose_deg_GH3"/>
</dbReference>
<comment type="catalytic activity">
    <reaction evidence="1">
        <text>Hydrolysis of terminal, non-reducing beta-D-glucosyl residues with release of beta-D-glucose.</text>
        <dbReference type="EC" id="3.2.1.21"/>
    </reaction>
</comment>
<dbReference type="AlphaFoldDB" id="A0A4Z1ECX9"/>
<evidence type="ECO:0000256" key="7">
    <source>
        <dbReference type="ARBA" id="ARBA00022801"/>
    </source>
</evidence>
<dbReference type="Gene3D" id="2.60.40.10">
    <property type="entry name" value="Immunoglobulins"/>
    <property type="match status" value="1"/>
</dbReference>
<dbReference type="GO" id="GO:0008422">
    <property type="term" value="F:beta-glucosidase activity"/>
    <property type="evidence" value="ECO:0007669"/>
    <property type="project" value="UniProtKB-EC"/>
</dbReference>
<protein>
    <recommendedName>
        <fullName evidence="4">beta-glucosidase</fullName>
        <ecNumber evidence="4">3.2.1.21</ecNumber>
    </recommendedName>
</protein>
<keyword evidence="8" id="KW-0624">Polysaccharide degradation</keyword>
<sequence length="581" mass="64515">MHCSRWTPARVEGFSNYPYLCGSLASETETNRDRVTSIPGLTIEKVNLIYMSIFHNALLTPTAVKTDSIDLGFEIGMLNIQNIYNFSIALPVCEAFWGSNLTTAANNNSMPISREMIWLQGEIEMQWAHLKHLLKQQSRILQCDIGMVRMELAPHLATASRVIFSNLILFESAVQAHVLMKNVDSALPLRSSKLFSLFGYDAKAPDHNNSGPGYSSGTYGFEVTDIDEALPSFLDYQPDTPTSQITINGTLISEGGSGSNNRCPSRISSPFDAIRQRAFDDGGSIFWDFIIVGAIENVDPASKAYLVFINSFASESIDRVGFHDDYPDALVNNISNLCNNTTVIIHNAGVRLVNQFINQDNVTAVIFAHLPGQESAAFILHGDTAPSGKLPYSIPMNEPDYGLLFSLSIPQPSFEYFPQSNSTEGIYIDYRAFDSQNITPRFKFDYGLLYTTFSHSNLSVKKTVQSPLPEFPFGAVKEGGMEDLWDIILQLSVQVENSGMMDGAEFAQLYIGVPGGPVRQLRDFDKIEITPREKVTVGFELTRRDLSTWDTKSQMWVLQKGTYNTYAAGSRELPLLGVINL</sequence>
<dbReference type="GO" id="GO:0005576">
    <property type="term" value="C:extracellular region"/>
    <property type="evidence" value="ECO:0007669"/>
    <property type="project" value="UniProtKB-SubCell"/>
</dbReference>
<evidence type="ECO:0000256" key="5">
    <source>
        <dbReference type="ARBA" id="ARBA00022525"/>
    </source>
</evidence>